<protein>
    <submittedName>
        <fullName evidence="1">Uncharacterized protein</fullName>
    </submittedName>
</protein>
<sequence length="86" mass="9236">MTANPLWTEKANKVAAKAKLTLNTFLVGRDVVFPSDNTFGVAFGTGDEGASVIRPDGLVAWRSTTTPDDDDIELDLILRQVACLGK</sequence>
<keyword evidence="2" id="KW-1185">Reference proteome</keyword>
<dbReference type="RefSeq" id="WP_104754186.1">
    <property type="nucleotide sequence ID" value="NZ_PTRC01000006.1"/>
</dbReference>
<evidence type="ECO:0000313" key="2">
    <source>
        <dbReference type="Proteomes" id="UP000238493"/>
    </source>
</evidence>
<proteinExistence type="predicted"/>
<evidence type="ECO:0000313" key="1">
    <source>
        <dbReference type="EMBL" id="PQA75156.1"/>
    </source>
</evidence>
<dbReference type="EMBL" id="PTRC01000006">
    <property type="protein sequence ID" value="PQA75156.1"/>
    <property type="molecule type" value="Genomic_DNA"/>
</dbReference>
<dbReference type="OrthoDB" id="9791689at2"/>
<dbReference type="Gene3D" id="3.40.30.120">
    <property type="match status" value="1"/>
</dbReference>
<gene>
    <name evidence="1" type="ORF">C3731_02765</name>
</gene>
<comment type="caution">
    <text evidence="1">The sequence shown here is derived from an EMBL/GenBank/DDBJ whole genome shotgun (WGS) entry which is preliminary data.</text>
</comment>
<reference evidence="1 2" key="1">
    <citation type="submission" date="2018-02" db="EMBL/GenBank/DDBJ databases">
        <title>Draft genome sequence of Ochrobactrum oryzae found in Brazil.</title>
        <authorList>
            <person name="Cerdeira L."/>
            <person name="Andrade F."/>
            <person name="Zacariotto T."/>
            <person name="Barbosa B."/>
            <person name="Santos S."/>
            <person name="Cassetari V."/>
            <person name="Lincopan N."/>
        </authorList>
    </citation>
    <scope>NUCLEOTIDE SEQUENCE [LARGE SCALE GENOMIC DNA]</scope>
    <source>
        <strain evidence="1 2">OA447</strain>
    </source>
</reference>
<dbReference type="Proteomes" id="UP000238493">
    <property type="component" value="Unassembled WGS sequence"/>
</dbReference>
<organism evidence="1 2">
    <name type="scientific">Brucella oryzae</name>
    <dbReference type="NCBI Taxonomy" id="335286"/>
    <lineage>
        <taxon>Bacteria</taxon>
        <taxon>Pseudomonadati</taxon>
        <taxon>Pseudomonadota</taxon>
        <taxon>Alphaproteobacteria</taxon>
        <taxon>Hyphomicrobiales</taxon>
        <taxon>Brucellaceae</taxon>
        <taxon>Brucella/Ochrobactrum group</taxon>
        <taxon>Brucella</taxon>
    </lineage>
</organism>
<dbReference type="AlphaFoldDB" id="A0A2S7J4M3"/>
<name>A0A2S7J4M3_9HYPH</name>
<accession>A0A2S7J4M3</accession>